<evidence type="ECO:0000256" key="2">
    <source>
        <dbReference type="ARBA" id="ARBA00022748"/>
    </source>
</evidence>
<sequence length="417" mass="46493">MKKINLIALLFTLIAMQAIGQTPAPVAKAYVPSPVLKGFYLVPELQKRIAIYEESLKNYPDTDRSASISYNYARISMAGDYAKIGNIKSAELWISRTSTGEYHDLALLSVGKEMGARGDFDYADSKIRPLADSLYQLYVSTGKVAQTYRSTIEVFSKILRGKNLQGQILKYLDPLYKTGKDTIQPDIRAIASVKSGDYNIKDDLFYMYAQALAAQGRKKEAVKILTRMDMSAIYNSAELKAEVADLSGQFKGGKAYYQQLKDSLLQVTGNKLQAFSMYKRDVNGKAINLNTLKGKYVLLDFWGSWCGPCRNSHPHLKELYAKYKDKGFEIIGISQEMGTDLNAARTLWTKAIAEDGLPWIQVLDNEQRDKFNAVVQFGVSAFPTKILLDKEGNIIAKYVGNGKGGEGFSDKIESVMK</sequence>
<dbReference type="RefSeq" id="WP_136881684.1">
    <property type="nucleotide sequence ID" value="NZ_SWDX01000010.1"/>
</dbReference>
<evidence type="ECO:0000313" key="8">
    <source>
        <dbReference type="Proteomes" id="UP000309594"/>
    </source>
</evidence>
<protein>
    <submittedName>
        <fullName evidence="7">TlpA family protein disulfide reductase</fullName>
    </submittedName>
</protein>
<name>A0A4U1G101_9SPHI</name>
<evidence type="ECO:0000256" key="1">
    <source>
        <dbReference type="ARBA" id="ARBA00004196"/>
    </source>
</evidence>
<dbReference type="InterPro" id="IPR036249">
    <property type="entry name" value="Thioredoxin-like_sf"/>
</dbReference>
<evidence type="ECO:0000313" key="7">
    <source>
        <dbReference type="EMBL" id="TKC57141.1"/>
    </source>
</evidence>
<comment type="caution">
    <text evidence="7">The sequence shown here is derived from an EMBL/GenBank/DDBJ whole genome shotgun (WGS) entry which is preliminary data.</text>
</comment>
<feature type="signal peptide" evidence="5">
    <location>
        <begin position="1"/>
        <end position="20"/>
    </location>
</feature>
<gene>
    <name evidence="7" type="ORF">FBD94_21150</name>
</gene>
<keyword evidence="3" id="KW-1015">Disulfide bond</keyword>
<dbReference type="Gene3D" id="3.40.30.10">
    <property type="entry name" value="Glutaredoxin"/>
    <property type="match status" value="1"/>
</dbReference>
<dbReference type="PROSITE" id="PS00194">
    <property type="entry name" value="THIOREDOXIN_1"/>
    <property type="match status" value="1"/>
</dbReference>
<dbReference type="GO" id="GO:0030313">
    <property type="term" value="C:cell envelope"/>
    <property type="evidence" value="ECO:0007669"/>
    <property type="project" value="UniProtKB-SubCell"/>
</dbReference>
<evidence type="ECO:0000256" key="3">
    <source>
        <dbReference type="ARBA" id="ARBA00023157"/>
    </source>
</evidence>
<dbReference type="SUPFAM" id="SSF52833">
    <property type="entry name" value="Thioredoxin-like"/>
    <property type="match status" value="1"/>
</dbReference>
<dbReference type="AlphaFoldDB" id="A0A4U1G101"/>
<dbReference type="InterPro" id="IPR017937">
    <property type="entry name" value="Thioredoxin_CS"/>
</dbReference>
<dbReference type="InterPro" id="IPR013766">
    <property type="entry name" value="Thioredoxin_domain"/>
</dbReference>
<reference evidence="7 8" key="1">
    <citation type="submission" date="2019-04" db="EMBL/GenBank/DDBJ databases">
        <title>Pedobacter sp. RP-1-16 sp. nov., isolated from Arctic soil.</title>
        <authorList>
            <person name="Dahal R.H."/>
            <person name="Kim D.-U."/>
        </authorList>
    </citation>
    <scope>NUCLEOTIDE SEQUENCE [LARGE SCALE GENOMIC DNA]</scope>
    <source>
        <strain evidence="7 8">RP-1-16</strain>
    </source>
</reference>
<dbReference type="GO" id="GO:0017004">
    <property type="term" value="P:cytochrome complex assembly"/>
    <property type="evidence" value="ECO:0007669"/>
    <property type="project" value="UniProtKB-KW"/>
</dbReference>
<evidence type="ECO:0000259" key="6">
    <source>
        <dbReference type="PROSITE" id="PS51352"/>
    </source>
</evidence>
<keyword evidence="4" id="KW-0676">Redox-active center</keyword>
<feature type="domain" description="Thioredoxin" evidence="6">
    <location>
        <begin position="266"/>
        <end position="417"/>
    </location>
</feature>
<accession>A0A4U1G101</accession>
<proteinExistence type="predicted"/>
<dbReference type="Proteomes" id="UP000309594">
    <property type="component" value="Unassembled WGS sequence"/>
</dbReference>
<dbReference type="Pfam" id="PF08534">
    <property type="entry name" value="Redoxin"/>
    <property type="match status" value="1"/>
</dbReference>
<keyword evidence="2" id="KW-0201">Cytochrome c-type biogenesis</keyword>
<dbReference type="PANTHER" id="PTHR42852:SF6">
    <property type="entry name" value="THIOL:DISULFIDE INTERCHANGE PROTEIN DSBE"/>
    <property type="match status" value="1"/>
</dbReference>
<evidence type="ECO:0000256" key="5">
    <source>
        <dbReference type="SAM" id="SignalP"/>
    </source>
</evidence>
<dbReference type="GO" id="GO:0016491">
    <property type="term" value="F:oxidoreductase activity"/>
    <property type="evidence" value="ECO:0007669"/>
    <property type="project" value="InterPro"/>
</dbReference>
<dbReference type="CDD" id="cd02966">
    <property type="entry name" value="TlpA_like_family"/>
    <property type="match status" value="1"/>
</dbReference>
<feature type="chain" id="PRO_5020216492" evidence="5">
    <location>
        <begin position="21"/>
        <end position="417"/>
    </location>
</feature>
<dbReference type="PROSITE" id="PS51352">
    <property type="entry name" value="THIOREDOXIN_2"/>
    <property type="match status" value="1"/>
</dbReference>
<dbReference type="InterPro" id="IPR013740">
    <property type="entry name" value="Redoxin"/>
</dbReference>
<dbReference type="EMBL" id="SWDX01000010">
    <property type="protein sequence ID" value="TKC57141.1"/>
    <property type="molecule type" value="Genomic_DNA"/>
</dbReference>
<keyword evidence="5" id="KW-0732">Signal</keyword>
<comment type="subcellular location">
    <subcellularLocation>
        <location evidence="1">Cell envelope</location>
    </subcellularLocation>
</comment>
<dbReference type="PANTHER" id="PTHR42852">
    <property type="entry name" value="THIOL:DISULFIDE INTERCHANGE PROTEIN DSBE"/>
    <property type="match status" value="1"/>
</dbReference>
<dbReference type="InterPro" id="IPR050553">
    <property type="entry name" value="Thioredoxin_ResA/DsbE_sf"/>
</dbReference>
<organism evidence="7 8">
    <name type="scientific">Pedobacter hiemivivus</name>
    <dbReference type="NCBI Taxonomy" id="2530454"/>
    <lineage>
        <taxon>Bacteria</taxon>
        <taxon>Pseudomonadati</taxon>
        <taxon>Bacteroidota</taxon>
        <taxon>Sphingobacteriia</taxon>
        <taxon>Sphingobacteriales</taxon>
        <taxon>Sphingobacteriaceae</taxon>
        <taxon>Pedobacter</taxon>
    </lineage>
</organism>
<evidence type="ECO:0000256" key="4">
    <source>
        <dbReference type="ARBA" id="ARBA00023284"/>
    </source>
</evidence>